<dbReference type="PANTHER" id="PTHR33908:SF3">
    <property type="entry name" value="UNDECAPRENYL PHOSPHATE-ALPHA-4-AMINO-4-DEOXY-L-ARABINOSE ARABINOSYL TRANSFERASE"/>
    <property type="match status" value="1"/>
</dbReference>
<evidence type="ECO:0000256" key="5">
    <source>
        <dbReference type="ARBA" id="ARBA00022692"/>
    </source>
</evidence>
<dbReference type="InterPro" id="IPR050297">
    <property type="entry name" value="LipidA_mod_glycosyltrf_83"/>
</dbReference>
<keyword evidence="2" id="KW-1003">Cell membrane</keyword>
<sequence>MSRVRVVAYLKRHFTSWPSLLLTPWAWRFSEFLGAQSSLVIMVLMLGWYVPTLGLYPLLIPDEGRYVGVAWYMIQSGDFWVPRLDGLPYFHKPPLFYWLTACSLKLFGHNALAARLVSALFASLLVAGMHAFCKKYQSLKLAGIQTLFLAVTPFLFGGAHYANLDMTIGALLVLTVLAAAHSVFSYEAGQAYKRSLCLAYALLGMGFLAKGLIGIVLPAGVMFFWLVGRTRWDSLARLLYWPGIALLVVIALPWMLSMQSYYSGFFDYYIVYQHFHRFLESSFNNVNPFWFYWLVLPVACLPFSGLLGLRLCACRQASTVGSVQGLMLTLLLTVVVFFSLPSSKLIGYVLPAVAPFIYFMAEGYLLWVQRNSAAKAQRSLNILTLIGIGVCGTAVAGVILMPPSTSRMVASVIAAARQPSDQLVYLDLYRFDLNYYLADKMPTVAVGSWSELGRQRVDTWRQELYDAAQFEPNNMNMQLIEESDFVTRLCQAGQASNNYWLLSSPDHVQGLSWLEPLKPSYQDKRLVLYHVAREQIQAICAQRPTLDLKQR</sequence>
<evidence type="ECO:0000313" key="10">
    <source>
        <dbReference type="EMBL" id="MDN4120490.1"/>
    </source>
</evidence>
<feature type="transmembrane region" description="Helical" evidence="8">
    <location>
        <begin position="238"/>
        <end position="256"/>
    </location>
</feature>
<feature type="transmembrane region" description="Helical" evidence="8">
    <location>
        <begin position="138"/>
        <end position="156"/>
    </location>
</feature>
<comment type="caution">
    <text evidence="10">The sequence shown here is derived from an EMBL/GenBank/DDBJ whole genome shotgun (WGS) entry which is preliminary data.</text>
</comment>
<keyword evidence="5 8" id="KW-0812">Transmembrane</keyword>
<feature type="transmembrane region" description="Helical" evidence="8">
    <location>
        <begin position="112"/>
        <end position="132"/>
    </location>
</feature>
<accession>A0ABT8EGV4</accession>
<evidence type="ECO:0000256" key="4">
    <source>
        <dbReference type="ARBA" id="ARBA00022679"/>
    </source>
</evidence>
<evidence type="ECO:0000256" key="8">
    <source>
        <dbReference type="SAM" id="Phobius"/>
    </source>
</evidence>
<dbReference type="EMBL" id="JAJHNU010000001">
    <property type="protein sequence ID" value="MDN4120490.1"/>
    <property type="molecule type" value="Genomic_DNA"/>
</dbReference>
<keyword evidence="7 8" id="KW-0472">Membrane</keyword>
<evidence type="ECO:0000313" key="11">
    <source>
        <dbReference type="Proteomes" id="UP001168613"/>
    </source>
</evidence>
<evidence type="ECO:0000256" key="2">
    <source>
        <dbReference type="ARBA" id="ARBA00022475"/>
    </source>
</evidence>
<feature type="transmembrane region" description="Helical" evidence="8">
    <location>
        <begin position="321"/>
        <end position="340"/>
    </location>
</feature>
<keyword evidence="4" id="KW-0808">Transferase</keyword>
<reference evidence="10" key="1">
    <citation type="submission" date="2021-11" db="EMBL/GenBank/DDBJ databases">
        <title>Draft genome sequence of Alcaligenes endophyticus type strain CCUG 75668T.</title>
        <authorList>
            <person name="Salva-Serra F."/>
            <person name="Duran R.E."/>
            <person name="Seeger M."/>
            <person name="Moore E.R.B."/>
            <person name="Jaen-Luchoro D."/>
        </authorList>
    </citation>
    <scope>NUCLEOTIDE SEQUENCE</scope>
    <source>
        <strain evidence="10">CCUG 75668</strain>
    </source>
</reference>
<evidence type="ECO:0000256" key="7">
    <source>
        <dbReference type="ARBA" id="ARBA00023136"/>
    </source>
</evidence>
<name>A0ABT8EGV4_9BURK</name>
<evidence type="ECO:0000256" key="3">
    <source>
        <dbReference type="ARBA" id="ARBA00022676"/>
    </source>
</evidence>
<feature type="transmembrane region" description="Helical" evidence="8">
    <location>
        <begin position="198"/>
        <end position="226"/>
    </location>
</feature>
<dbReference type="PANTHER" id="PTHR33908">
    <property type="entry name" value="MANNOSYLTRANSFERASE YKCB-RELATED"/>
    <property type="match status" value="1"/>
</dbReference>
<keyword evidence="6 8" id="KW-1133">Transmembrane helix</keyword>
<feature type="transmembrane region" description="Helical" evidence="8">
    <location>
        <begin position="380"/>
        <end position="401"/>
    </location>
</feature>
<dbReference type="Pfam" id="PF13231">
    <property type="entry name" value="PMT_2"/>
    <property type="match status" value="1"/>
</dbReference>
<dbReference type="InterPro" id="IPR038731">
    <property type="entry name" value="RgtA/B/C-like"/>
</dbReference>
<dbReference type="RefSeq" id="WP_266122202.1">
    <property type="nucleotide sequence ID" value="NZ_JAJHNU010000001.1"/>
</dbReference>
<evidence type="ECO:0000259" key="9">
    <source>
        <dbReference type="Pfam" id="PF13231"/>
    </source>
</evidence>
<keyword evidence="3" id="KW-0328">Glycosyltransferase</keyword>
<feature type="transmembrane region" description="Helical" evidence="8">
    <location>
        <begin position="289"/>
        <end position="309"/>
    </location>
</feature>
<organism evidence="10 11">
    <name type="scientific">Alcaligenes endophyticus</name>
    <dbReference type="NCBI Taxonomy" id="1929088"/>
    <lineage>
        <taxon>Bacteria</taxon>
        <taxon>Pseudomonadati</taxon>
        <taxon>Pseudomonadota</taxon>
        <taxon>Betaproteobacteria</taxon>
        <taxon>Burkholderiales</taxon>
        <taxon>Alcaligenaceae</taxon>
        <taxon>Alcaligenes</taxon>
    </lineage>
</organism>
<feature type="transmembrane region" description="Helical" evidence="8">
    <location>
        <begin position="168"/>
        <end position="186"/>
    </location>
</feature>
<feature type="transmembrane region" description="Helical" evidence="8">
    <location>
        <begin position="25"/>
        <end position="50"/>
    </location>
</feature>
<evidence type="ECO:0000256" key="6">
    <source>
        <dbReference type="ARBA" id="ARBA00022989"/>
    </source>
</evidence>
<feature type="domain" description="Glycosyltransferase RgtA/B/C/D-like" evidence="9">
    <location>
        <begin position="91"/>
        <end position="255"/>
    </location>
</feature>
<gene>
    <name evidence="10" type="ORF">LMS43_04210</name>
</gene>
<dbReference type="Proteomes" id="UP001168613">
    <property type="component" value="Unassembled WGS sequence"/>
</dbReference>
<comment type="subcellular location">
    <subcellularLocation>
        <location evidence="1">Cell membrane</location>
        <topology evidence="1">Multi-pass membrane protein</topology>
    </subcellularLocation>
</comment>
<feature type="transmembrane region" description="Helical" evidence="8">
    <location>
        <begin position="346"/>
        <end position="368"/>
    </location>
</feature>
<keyword evidence="11" id="KW-1185">Reference proteome</keyword>
<evidence type="ECO:0000256" key="1">
    <source>
        <dbReference type="ARBA" id="ARBA00004651"/>
    </source>
</evidence>
<proteinExistence type="predicted"/>
<protein>
    <submittedName>
        <fullName evidence="10">Glycosyltransferase family 39 protein</fullName>
    </submittedName>
</protein>